<evidence type="ECO:0000259" key="2">
    <source>
        <dbReference type="Pfam" id="PF06594"/>
    </source>
</evidence>
<dbReference type="PROSITE" id="PS00330">
    <property type="entry name" value="HEMOLYSIN_CALCIUM"/>
    <property type="match status" value="1"/>
</dbReference>
<dbReference type="InterPro" id="IPR011049">
    <property type="entry name" value="Serralysin-like_metalloprot_C"/>
</dbReference>
<dbReference type="eggNOG" id="COG2931">
    <property type="taxonomic scope" value="Bacteria"/>
</dbReference>
<dbReference type="InterPro" id="IPR001343">
    <property type="entry name" value="Hemolysn_Ca-bd"/>
</dbReference>
<dbReference type="Proteomes" id="UP000016560">
    <property type="component" value="Unassembled WGS sequence"/>
</dbReference>
<reference evidence="3" key="1">
    <citation type="submission" date="2024-09" db="EMBL/GenBank/DDBJ databases">
        <title>Whole genome shotgun sequence of Pseudomonas alcaligenes NBRC 14159.</title>
        <authorList>
            <person name="Yoshida I."/>
            <person name="Hosoyama A."/>
            <person name="Tsuchikane K."/>
            <person name="Noguchi M."/>
            <person name="Hirakata S."/>
            <person name="Ando Y."/>
            <person name="Ohji S."/>
            <person name="Yamazoe A."/>
            <person name="Yamazaki S."/>
            <person name="Fujita N."/>
        </authorList>
    </citation>
    <scope>NUCLEOTIDE SEQUENCE</scope>
    <source>
        <strain evidence="3">NBRC 14159</strain>
    </source>
</reference>
<sequence length="143" mass="14895">DDLLVGGAGNDSLTGGAGSDTYRFGLGDGQDSISNNDGAAGSIDTLQFMEGVSIEQLWFRKSGSSLEVSVIGTNDKVTVGSWYSGSTYHLDQFKTADGKTLLDGQVQNLVNAMASFGVPAGGEGNLTADQRQQLDVVIAANWQ</sequence>
<dbReference type="GO" id="GO:0005509">
    <property type="term" value="F:calcium ion binding"/>
    <property type="evidence" value="ECO:0007669"/>
    <property type="project" value="InterPro"/>
</dbReference>
<dbReference type="SUPFAM" id="SSF51120">
    <property type="entry name" value="beta-Roll"/>
    <property type="match status" value="1"/>
</dbReference>
<evidence type="ECO:0000313" key="3">
    <source>
        <dbReference type="EMBL" id="GAD62885.1"/>
    </source>
</evidence>
<accession>U2ZN37</accession>
<protein>
    <recommendedName>
        <fullName evidence="2">Haemolysin-type calcium binding-related domain-containing protein</fullName>
    </recommendedName>
</protein>
<dbReference type="InterPro" id="IPR010566">
    <property type="entry name" value="Haemolys_ca-bd"/>
</dbReference>
<dbReference type="InterPro" id="IPR018511">
    <property type="entry name" value="Hemolysin-typ_Ca-bd_CS"/>
</dbReference>
<name>U2ZN37_AQUA1</name>
<organism evidence="3 4">
    <name type="scientific">Aquipseudomonas alcaligenes (strain ATCC 14909 / DSM 50342 / CCUG 1425 / JCM 20561 / NBRC 14159 / NCIMB 9945 / NCTC 10367 / 1577)</name>
    <name type="common">Pseudomonas alcaligenes</name>
    <dbReference type="NCBI Taxonomy" id="1215092"/>
    <lineage>
        <taxon>Bacteria</taxon>
        <taxon>Pseudomonadati</taxon>
        <taxon>Pseudomonadota</taxon>
        <taxon>Gammaproteobacteria</taxon>
        <taxon>Pseudomonadales</taxon>
        <taxon>Pseudomonadaceae</taxon>
        <taxon>Aquipseudomonas</taxon>
    </lineage>
</organism>
<dbReference type="Gene3D" id="2.150.10.10">
    <property type="entry name" value="Serralysin-like metalloprotease, C-terminal"/>
    <property type="match status" value="1"/>
</dbReference>
<evidence type="ECO:0000313" key="4">
    <source>
        <dbReference type="Proteomes" id="UP000016560"/>
    </source>
</evidence>
<dbReference type="Pfam" id="PF06594">
    <property type="entry name" value="HCBP_related"/>
    <property type="match status" value="1"/>
</dbReference>
<feature type="non-terminal residue" evidence="3">
    <location>
        <position position="1"/>
    </location>
</feature>
<dbReference type="AlphaFoldDB" id="U2ZN37"/>
<comment type="caution">
    <text evidence="3">The sequence shown here is derived from an EMBL/GenBank/DDBJ whole genome shotgun (WGS) entry which is preliminary data.</text>
</comment>
<dbReference type="Pfam" id="PF00353">
    <property type="entry name" value="HemolysinCabind"/>
    <property type="match status" value="1"/>
</dbReference>
<evidence type="ECO:0000256" key="1">
    <source>
        <dbReference type="ARBA" id="ARBA00022837"/>
    </source>
</evidence>
<dbReference type="RefSeq" id="WP_021700972.1">
    <property type="nucleotide sequence ID" value="NZ_BATI01000017.1"/>
</dbReference>
<proteinExistence type="predicted"/>
<gene>
    <name evidence="3" type="ORF">PA6_017_00010</name>
</gene>
<keyword evidence="4" id="KW-1185">Reference proteome</keyword>
<dbReference type="EMBL" id="BATI01000017">
    <property type="protein sequence ID" value="GAD62885.1"/>
    <property type="molecule type" value="Genomic_DNA"/>
</dbReference>
<feature type="domain" description="Haemolysin-type calcium binding-related" evidence="2">
    <location>
        <begin position="66"/>
        <end position="101"/>
    </location>
</feature>
<keyword evidence="1" id="KW-0106">Calcium</keyword>
<dbReference type="OrthoDB" id="1676884at2"/>